<evidence type="ECO:0000313" key="6">
    <source>
        <dbReference type="EMBL" id="OAA60003.1"/>
    </source>
</evidence>
<keyword evidence="4" id="KW-1133">Transmembrane helix</keyword>
<feature type="disulfide bond" evidence="2">
    <location>
        <begin position="194"/>
        <end position="227"/>
    </location>
</feature>
<comment type="caution">
    <text evidence="6">The sequence shown here is derived from an EMBL/GenBank/DDBJ whole genome shotgun (WGS) entry which is preliminary data.</text>
</comment>
<dbReference type="STRING" id="1081104.A0A167SWK9"/>
<keyword evidence="2" id="KW-1015">Disulfide bond</keyword>
<evidence type="ECO:0000256" key="3">
    <source>
        <dbReference type="SAM" id="MobiDB-lite"/>
    </source>
</evidence>
<dbReference type="InterPro" id="IPR021109">
    <property type="entry name" value="Peptidase_aspartic_dom_sf"/>
</dbReference>
<keyword evidence="4" id="KW-0472">Membrane</keyword>
<dbReference type="Pfam" id="PF00026">
    <property type="entry name" value="Asp"/>
    <property type="match status" value="1"/>
</dbReference>
<dbReference type="GO" id="GO:0004190">
    <property type="term" value="F:aspartic-type endopeptidase activity"/>
    <property type="evidence" value="ECO:0007669"/>
    <property type="project" value="InterPro"/>
</dbReference>
<dbReference type="OrthoDB" id="771136at2759"/>
<dbReference type="PANTHER" id="PTHR47966">
    <property type="entry name" value="BETA-SITE APP-CLEAVING ENZYME, ISOFORM A-RELATED"/>
    <property type="match status" value="1"/>
</dbReference>
<dbReference type="Gene3D" id="2.40.70.10">
    <property type="entry name" value="Acid Proteases"/>
    <property type="match status" value="2"/>
</dbReference>
<dbReference type="PROSITE" id="PS51767">
    <property type="entry name" value="PEPTIDASE_A1"/>
    <property type="match status" value="1"/>
</dbReference>
<evidence type="ECO:0000259" key="5">
    <source>
        <dbReference type="PROSITE" id="PS51767"/>
    </source>
</evidence>
<dbReference type="PANTHER" id="PTHR47966:SF51">
    <property type="entry name" value="BETA-SITE APP-CLEAVING ENZYME, ISOFORM A-RELATED"/>
    <property type="match status" value="1"/>
</dbReference>
<feature type="compositionally biased region" description="Polar residues" evidence="3">
    <location>
        <begin position="300"/>
        <end position="313"/>
    </location>
</feature>
<feature type="domain" description="Peptidase A1" evidence="5">
    <location>
        <begin position="1"/>
        <end position="262"/>
    </location>
</feature>
<dbReference type="InterPro" id="IPR001461">
    <property type="entry name" value="Aspartic_peptidase_A1"/>
</dbReference>
<accession>A0A167SWK9</accession>
<dbReference type="InterPro" id="IPR033121">
    <property type="entry name" value="PEPTIDASE_A1"/>
</dbReference>
<dbReference type="SUPFAM" id="SSF50630">
    <property type="entry name" value="Acid proteases"/>
    <property type="match status" value="1"/>
</dbReference>
<reference evidence="6 7" key="1">
    <citation type="journal article" date="2016" name="Genome Biol. Evol.">
        <title>Divergent and convergent evolution of fungal pathogenicity.</title>
        <authorList>
            <person name="Shang Y."/>
            <person name="Xiao G."/>
            <person name="Zheng P."/>
            <person name="Cen K."/>
            <person name="Zhan S."/>
            <person name="Wang C."/>
        </authorList>
    </citation>
    <scope>NUCLEOTIDE SEQUENCE [LARGE SCALE GENOMIC DNA]</scope>
    <source>
        <strain evidence="6 7">ARSEF 2679</strain>
    </source>
</reference>
<comment type="similarity">
    <text evidence="1">Belongs to the peptidase A1 family.</text>
</comment>
<evidence type="ECO:0000256" key="4">
    <source>
        <dbReference type="SAM" id="Phobius"/>
    </source>
</evidence>
<dbReference type="GO" id="GO:0006508">
    <property type="term" value="P:proteolysis"/>
    <property type="evidence" value="ECO:0007669"/>
    <property type="project" value="InterPro"/>
</dbReference>
<dbReference type="AlphaFoldDB" id="A0A167SWK9"/>
<sequence length="413" mass="42903">MITFGDNTDKKSLTSVDLQFYRDTVAFGPLVLENQTFGAVKDSQGQAQGILGLAPDLQAGFNDSSPYSLVLSSMVNQNLIASRVFSLNLRHSDDKSGSLIYGGLDRSKFMGRLEKVPIVNGLLGEPRLAVSLDTLGVTLPQSNIQFSNPVLGLFRSVMLDSGTTISRLQSNVAMPIIEALRGPSESKDSLVVPCSSQDLPGSVDFGFGGTTIRVPLKDFILKIGALCYVGITLTSGQQILGDTVLRAGYFVFDWDNKAVHIAQAAAQGQKCGKADIVAVGKGENAVPSPVQGKCSDMSPPLQTASASMSASKPTKTKVAGQVGNDASMVTTTYTVTACPAIDPFCETGVVRTATAVASPGGNSGSGKDSESGKSSTNPDSDAKDSGVGRYGVVGSLVAVLCSVSIGGMIVAWI</sequence>
<dbReference type="EMBL" id="AZHB01000015">
    <property type="protein sequence ID" value="OAA60003.1"/>
    <property type="molecule type" value="Genomic_DNA"/>
</dbReference>
<evidence type="ECO:0000256" key="1">
    <source>
        <dbReference type="ARBA" id="ARBA00007447"/>
    </source>
</evidence>
<evidence type="ECO:0000313" key="7">
    <source>
        <dbReference type="Proteomes" id="UP000076744"/>
    </source>
</evidence>
<dbReference type="PRINTS" id="PR00792">
    <property type="entry name" value="PEPSIN"/>
</dbReference>
<keyword evidence="4" id="KW-0812">Transmembrane</keyword>
<name>A0A167SWK9_CORFA</name>
<dbReference type="RefSeq" id="XP_018703116.1">
    <property type="nucleotide sequence ID" value="XM_018849618.1"/>
</dbReference>
<gene>
    <name evidence="6" type="ORF">ISF_06014</name>
</gene>
<feature type="region of interest" description="Disordered" evidence="3">
    <location>
        <begin position="288"/>
        <end position="317"/>
    </location>
</feature>
<dbReference type="GeneID" id="30022306"/>
<protein>
    <submittedName>
        <fullName evidence="6">Candidapepsin-4</fullName>
    </submittedName>
</protein>
<feature type="region of interest" description="Disordered" evidence="3">
    <location>
        <begin position="355"/>
        <end position="386"/>
    </location>
</feature>
<proteinExistence type="inferred from homology"/>
<feature type="transmembrane region" description="Helical" evidence="4">
    <location>
        <begin position="390"/>
        <end position="412"/>
    </location>
</feature>
<organism evidence="6 7">
    <name type="scientific">Cordyceps fumosorosea (strain ARSEF 2679)</name>
    <name type="common">Isaria fumosorosea</name>
    <dbReference type="NCBI Taxonomy" id="1081104"/>
    <lineage>
        <taxon>Eukaryota</taxon>
        <taxon>Fungi</taxon>
        <taxon>Dikarya</taxon>
        <taxon>Ascomycota</taxon>
        <taxon>Pezizomycotina</taxon>
        <taxon>Sordariomycetes</taxon>
        <taxon>Hypocreomycetidae</taxon>
        <taxon>Hypocreales</taxon>
        <taxon>Cordycipitaceae</taxon>
        <taxon>Cordyceps</taxon>
    </lineage>
</organism>
<keyword evidence="7" id="KW-1185">Reference proteome</keyword>
<evidence type="ECO:0000256" key="2">
    <source>
        <dbReference type="PIRSR" id="PIRSR601461-2"/>
    </source>
</evidence>
<dbReference type="Proteomes" id="UP000076744">
    <property type="component" value="Unassembled WGS sequence"/>
</dbReference>